<keyword evidence="2" id="KW-1185">Reference proteome</keyword>
<organism evidence="1 2">
    <name type="scientific">Paenibacillus rigui</name>
    <dbReference type="NCBI Taxonomy" id="554312"/>
    <lineage>
        <taxon>Bacteria</taxon>
        <taxon>Bacillati</taxon>
        <taxon>Bacillota</taxon>
        <taxon>Bacilli</taxon>
        <taxon>Bacillales</taxon>
        <taxon>Paenibacillaceae</taxon>
        <taxon>Paenibacillus</taxon>
    </lineage>
</organism>
<accession>A0A229UY23</accession>
<comment type="caution">
    <text evidence="1">The sequence shown here is derived from an EMBL/GenBank/DDBJ whole genome shotgun (WGS) entry which is preliminary data.</text>
</comment>
<dbReference type="AlphaFoldDB" id="A0A229UY23"/>
<dbReference type="OrthoDB" id="2614794at2"/>
<evidence type="ECO:0000313" key="1">
    <source>
        <dbReference type="EMBL" id="OXM88338.1"/>
    </source>
</evidence>
<evidence type="ECO:0000313" key="2">
    <source>
        <dbReference type="Proteomes" id="UP000215509"/>
    </source>
</evidence>
<name>A0A229UY23_9BACL</name>
<gene>
    <name evidence="1" type="ORF">CF651_00275</name>
</gene>
<dbReference type="EMBL" id="NMQW01000001">
    <property type="protein sequence ID" value="OXM88338.1"/>
    <property type="molecule type" value="Genomic_DNA"/>
</dbReference>
<proteinExistence type="predicted"/>
<reference evidence="1 2" key="1">
    <citation type="submission" date="2017-07" db="EMBL/GenBank/DDBJ databases">
        <title>Genome sequencing and assembly of Paenibacillus rigui.</title>
        <authorList>
            <person name="Mayilraj S."/>
        </authorList>
    </citation>
    <scope>NUCLEOTIDE SEQUENCE [LARGE SCALE GENOMIC DNA]</scope>
    <source>
        <strain evidence="1 2">JCM 16352</strain>
    </source>
</reference>
<dbReference type="RefSeq" id="WP_094012838.1">
    <property type="nucleotide sequence ID" value="NZ_NMQW01000001.1"/>
</dbReference>
<sequence>MILYQLAKRLEQRKQLTQTILTTESESHVERLVSQKEQVEEQLFTQANRWSTEGNDEFVLAGLVPEAEWTSTEHTWN</sequence>
<protein>
    <submittedName>
        <fullName evidence="1">Uncharacterized protein</fullName>
    </submittedName>
</protein>
<dbReference type="Proteomes" id="UP000215509">
    <property type="component" value="Unassembled WGS sequence"/>
</dbReference>